<dbReference type="RefSeq" id="WP_069321627.1">
    <property type="nucleotide sequence ID" value="NZ_MDDS01000057.1"/>
</dbReference>
<gene>
    <name evidence="2" type="ORF">BFL28_05165</name>
</gene>
<feature type="compositionally biased region" description="Basic and acidic residues" evidence="1">
    <location>
        <begin position="177"/>
        <end position="188"/>
    </location>
</feature>
<dbReference type="AlphaFoldDB" id="A0A1E3LSH2"/>
<reference evidence="2 3" key="1">
    <citation type="submission" date="2016-08" db="EMBL/GenBank/DDBJ databases">
        <title>Draft genome of the agarase producing Sphingomonas sp. MCT13.</title>
        <authorList>
            <person name="D'Andrea M.M."/>
            <person name="Rossolini G.M."/>
            <person name="Thaller M.C."/>
        </authorList>
    </citation>
    <scope>NUCLEOTIDE SEQUENCE [LARGE SCALE GENOMIC DNA]</scope>
    <source>
        <strain evidence="2 3">MCT13</strain>
    </source>
</reference>
<dbReference type="EMBL" id="MDDS01000057">
    <property type="protein sequence ID" value="ODP36693.1"/>
    <property type="molecule type" value="Genomic_DNA"/>
</dbReference>
<comment type="caution">
    <text evidence="2">The sequence shown here is derived from an EMBL/GenBank/DDBJ whole genome shotgun (WGS) entry which is preliminary data.</text>
</comment>
<evidence type="ECO:0000256" key="1">
    <source>
        <dbReference type="SAM" id="MobiDB-lite"/>
    </source>
</evidence>
<organism evidence="2 3">
    <name type="scientific">Sphingomonas turrisvirgatae</name>
    <dbReference type="NCBI Taxonomy" id="1888892"/>
    <lineage>
        <taxon>Bacteria</taxon>
        <taxon>Pseudomonadati</taxon>
        <taxon>Pseudomonadota</taxon>
        <taxon>Alphaproteobacteria</taxon>
        <taxon>Sphingomonadales</taxon>
        <taxon>Sphingomonadaceae</taxon>
        <taxon>Sphingomonas</taxon>
    </lineage>
</organism>
<dbReference type="PROSITE" id="PS51257">
    <property type="entry name" value="PROKAR_LIPOPROTEIN"/>
    <property type="match status" value="1"/>
</dbReference>
<keyword evidence="3" id="KW-1185">Reference proteome</keyword>
<accession>A0A1E3LSH2</accession>
<dbReference type="STRING" id="1888892.BFL28_05165"/>
<dbReference type="Pfam" id="PF12276">
    <property type="entry name" value="DUF3617"/>
    <property type="match status" value="1"/>
</dbReference>
<sequence>MRNAVLIPLIALAACGGNDVSLTNASPQEVASKVDAAGGLRFKPGKWEITVQTLAVDIPGLDPATKKQMSDTMLKKSQTTASCITSEQAKSPPAEVIARSQGRCKYEKFEIDGGSIDGTLVCPAQGAGGPMKMRVAGTFDETSFMIDNDMESAAPNGPAIKIKAKSSGKRIGDCTAQEEKQADADAKG</sequence>
<evidence type="ECO:0000313" key="3">
    <source>
        <dbReference type="Proteomes" id="UP000094487"/>
    </source>
</evidence>
<dbReference type="OrthoDB" id="7405484at2"/>
<proteinExistence type="predicted"/>
<name>A0A1E3LSH2_9SPHN</name>
<dbReference type="Proteomes" id="UP000094487">
    <property type="component" value="Unassembled WGS sequence"/>
</dbReference>
<evidence type="ECO:0000313" key="2">
    <source>
        <dbReference type="EMBL" id="ODP36693.1"/>
    </source>
</evidence>
<feature type="region of interest" description="Disordered" evidence="1">
    <location>
        <begin position="165"/>
        <end position="188"/>
    </location>
</feature>
<dbReference type="InterPro" id="IPR022061">
    <property type="entry name" value="DUF3617"/>
</dbReference>
<protein>
    <recommendedName>
        <fullName evidence="4">DUF3617 domain-containing protein</fullName>
    </recommendedName>
</protein>
<evidence type="ECO:0008006" key="4">
    <source>
        <dbReference type="Google" id="ProtNLM"/>
    </source>
</evidence>